<dbReference type="CDD" id="cd00464">
    <property type="entry name" value="SK"/>
    <property type="match status" value="1"/>
</dbReference>
<keyword evidence="6 7" id="KW-0057">Aromatic amino acid biosynthesis</keyword>
<keyword evidence="7" id="KW-0460">Magnesium</keyword>
<dbReference type="EC" id="2.7.1.71" evidence="7"/>
<dbReference type="InterPro" id="IPR031322">
    <property type="entry name" value="Shikimate/glucono_kinase"/>
</dbReference>
<dbReference type="PANTHER" id="PTHR21087:SF16">
    <property type="entry name" value="SHIKIMATE KINASE 1, CHLOROPLASTIC"/>
    <property type="match status" value="1"/>
</dbReference>
<comment type="pathway">
    <text evidence="7">Metabolic intermediate biosynthesis; chorismate biosynthesis; chorismate from D-erythrose 4-phosphate and phosphoenolpyruvate: step 5/7.</text>
</comment>
<dbReference type="PRINTS" id="PR01100">
    <property type="entry name" value="SHIKIMTKNASE"/>
</dbReference>
<sequence>MKKIVLIGYMGSGKSKIGENISKNIGIPFYDLDEIIENVEQDTIKNIFQAKGEVFFRKKESVVFREFLNNNDNFILALGGGTSCYANNHELLNQDGVVSIYLKASIATLVERLSKEKSKRPLIAHLNDAELEDYIRKHLFDRGYYYLQAKHTVAVDNKSVKEISAEIENLLA</sequence>
<evidence type="ECO:0000256" key="4">
    <source>
        <dbReference type="ARBA" id="ARBA00022777"/>
    </source>
</evidence>
<keyword evidence="5 7" id="KW-0067">ATP-binding</keyword>
<feature type="binding site" evidence="7">
    <location>
        <begin position="11"/>
        <end position="16"/>
    </location>
    <ligand>
        <name>ATP</name>
        <dbReference type="ChEBI" id="CHEBI:30616"/>
    </ligand>
</feature>
<proteinExistence type="inferred from homology"/>
<feature type="binding site" evidence="7">
    <location>
        <position position="57"/>
    </location>
    <ligand>
        <name>substrate</name>
    </ligand>
</feature>
<keyword evidence="1 7" id="KW-0028">Amino-acid biosynthesis</keyword>
<comment type="subcellular location">
    <subcellularLocation>
        <location evidence="7">Cytoplasm</location>
    </subcellularLocation>
</comment>
<evidence type="ECO:0000313" key="8">
    <source>
        <dbReference type="EMBL" id="MFD2890778.1"/>
    </source>
</evidence>
<evidence type="ECO:0000256" key="5">
    <source>
        <dbReference type="ARBA" id="ARBA00022840"/>
    </source>
</evidence>
<comment type="similarity">
    <text evidence="7">Belongs to the shikimate kinase family.</text>
</comment>
<feature type="binding site" evidence="7">
    <location>
        <position position="80"/>
    </location>
    <ligand>
        <name>substrate</name>
    </ligand>
</feature>
<evidence type="ECO:0000256" key="1">
    <source>
        <dbReference type="ARBA" id="ARBA00022605"/>
    </source>
</evidence>
<dbReference type="InterPro" id="IPR000623">
    <property type="entry name" value="Shikimate_kinase/TSH1"/>
</dbReference>
<feature type="binding site" evidence="7">
    <location>
        <position position="120"/>
    </location>
    <ligand>
        <name>ATP</name>
        <dbReference type="ChEBI" id="CHEBI:30616"/>
    </ligand>
</feature>
<feature type="binding site" evidence="7">
    <location>
        <position position="15"/>
    </location>
    <ligand>
        <name>Mg(2+)</name>
        <dbReference type="ChEBI" id="CHEBI:18420"/>
    </ligand>
</feature>
<comment type="caution">
    <text evidence="7">Lacks conserved residue(s) required for the propagation of feature annotation.</text>
</comment>
<evidence type="ECO:0000256" key="6">
    <source>
        <dbReference type="ARBA" id="ARBA00023141"/>
    </source>
</evidence>
<keyword evidence="7" id="KW-0479">Metal-binding</keyword>
<dbReference type="EMBL" id="JBHUPC010000010">
    <property type="protein sequence ID" value="MFD2890778.1"/>
    <property type="molecule type" value="Genomic_DNA"/>
</dbReference>
<dbReference type="InterPro" id="IPR027417">
    <property type="entry name" value="P-loop_NTPase"/>
</dbReference>
<evidence type="ECO:0000256" key="7">
    <source>
        <dbReference type="HAMAP-Rule" id="MF_00109"/>
    </source>
</evidence>
<comment type="function">
    <text evidence="7">Catalyzes the specific phosphorylation of the 3-hydroxyl group of shikimic acid using ATP as a cosubstrate.</text>
</comment>
<evidence type="ECO:0000256" key="3">
    <source>
        <dbReference type="ARBA" id="ARBA00022741"/>
    </source>
</evidence>
<dbReference type="Gene3D" id="3.40.50.300">
    <property type="entry name" value="P-loop containing nucleotide triphosphate hydrolases"/>
    <property type="match status" value="1"/>
</dbReference>
<accession>A0ABW5YIE4</accession>
<comment type="catalytic activity">
    <reaction evidence="7">
        <text>shikimate + ATP = 3-phosphoshikimate + ADP + H(+)</text>
        <dbReference type="Rhea" id="RHEA:13121"/>
        <dbReference type="ChEBI" id="CHEBI:15378"/>
        <dbReference type="ChEBI" id="CHEBI:30616"/>
        <dbReference type="ChEBI" id="CHEBI:36208"/>
        <dbReference type="ChEBI" id="CHEBI:145989"/>
        <dbReference type="ChEBI" id="CHEBI:456216"/>
        <dbReference type="EC" id="2.7.1.71"/>
    </reaction>
</comment>
<keyword evidence="2 7" id="KW-0808">Transferase</keyword>
<gene>
    <name evidence="7" type="primary">aroK</name>
    <name evidence="8" type="ORF">ACFS5J_01965</name>
</gene>
<dbReference type="PANTHER" id="PTHR21087">
    <property type="entry name" value="SHIKIMATE KINASE"/>
    <property type="match status" value="1"/>
</dbReference>
<dbReference type="Proteomes" id="UP001597534">
    <property type="component" value="Unassembled WGS sequence"/>
</dbReference>
<name>A0ABW5YIE4_9FLAO</name>
<dbReference type="SUPFAM" id="SSF52540">
    <property type="entry name" value="P-loop containing nucleoside triphosphate hydrolases"/>
    <property type="match status" value="1"/>
</dbReference>
<comment type="caution">
    <text evidence="8">The sequence shown here is derived from an EMBL/GenBank/DDBJ whole genome shotgun (WGS) entry which is preliminary data.</text>
</comment>
<evidence type="ECO:0000313" key="9">
    <source>
        <dbReference type="Proteomes" id="UP001597534"/>
    </source>
</evidence>
<evidence type="ECO:0000256" key="2">
    <source>
        <dbReference type="ARBA" id="ARBA00022679"/>
    </source>
</evidence>
<comment type="subunit">
    <text evidence="7">Monomer.</text>
</comment>
<keyword evidence="3 7" id="KW-0547">Nucleotide-binding</keyword>
<organism evidence="8 9">
    <name type="scientific">Flavobacterium chuncheonense</name>
    <dbReference type="NCBI Taxonomy" id="2026653"/>
    <lineage>
        <taxon>Bacteria</taxon>
        <taxon>Pseudomonadati</taxon>
        <taxon>Bacteroidota</taxon>
        <taxon>Flavobacteriia</taxon>
        <taxon>Flavobacteriales</taxon>
        <taxon>Flavobacteriaceae</taxon>
        <taxon>Flavobacterium</taxon>
    </lineage>
</organism>
<feature type="binding site" evidence="7">
    <location>
        <position position="33"/>
    </location>
    <ligand>
        <name>substrate</name>
    </ligand>
</feature>
<protein>
    <recommendedName>
        <fullName evidence="7">Shikimate kinase</fullName>
        <shortName evidence="7">SK</shortName>
        <ecNumber evidence="7">2.7.1.71</ecNumber>
    </recommendedName>
</protein>
<reference evidence="9" key="1">
    <citation type="journal article" date="2019" name="Int. J. Syst. Evol. Microbiol.">
        <title>The Global Catalogue of Microorganisms (GCM) 10K type strain sequencing project: providing services to taxonomists for standard genome sequencing and annotation.</title>
        <authorList>
            <consortium name="The Broad Institute Genomics Platform"/>
            <consortium name="The Broad Institute Genome Sequencing Center for Infectious Disease"/>
            <person name="Wu L."/>
            <person name="Ma J."/>
        </authorList>
    </citation>
    <scope>NUCLEOTIDE SEQUENCE [LARGE SCALE GENOMIC DNA]</scope>
    <source>
        <strain evidence="9">KCTC 22671</strain>
    </source>
</reference>
<dbReference type="HAMAP" id="MF_00109">
    <property type="entry name" value="Shikimate_kinase"/>
    <property type="match status" value="1"/>
</dbReference>
<keyword evidence="9" id="KW-1185">Reference proteome</keyword>
<comment type="cofactor">
    <cofactor evidence="7">
        <name>Mg(2+)</name>
        <dbReference type="ChEBI" id="CHEBI:18420"/>
    </cofactor>
    <text evidence="7">Binds 1 Mg(2+) ion per subunit.</text>
</comment>
<keyword evidence="4 7" id="KW-0418">Kinase</keyword>
<dbReference type="GO" id="GO:0016301">
    <property type="term" value="F:kinase activity"/>
    <property type="evidence" value="ECO:0007669"/>
    <property type="project" value="UniProtKB-KW"/>
</dbReference>
<keyword evidence="7" id="KW-0963">Cytoplasm</keyword>
<dbReference type="RefSeq" id="WP_379810278.1">
    <property type="nucleotide sequence ID" value="NZ_JBHUPC010000010.1"/>
</dbReference>
<dbReference type="Pfam" id="PF01202">
    <property type="entry name" value="SKI"/>
    <property type="match status" value="1"/>
</dbReference>
<feature type="binding site" evidence="7">
    <location>
        <position position="142"/>
    </location>
    <ligand>
        <name>substrate</name>
    </ligand>
</feature>